<evidence type="ECO:0000256" key="5">
    <source>
        <dbReference type="ARBA" id="ARBA00023143"/>
    </source>
</evidence>
<dbReference type="OrthoDB" id="9342590at2"/>
<evidence type="ECO:0000256" key="4">
    <source>
        <dbReference type="ARBA" id="ARBA00023136"/>
    </source>
</evidence>
<evidence type="ECO:0000256" key="1">
    <source>
        <dbReference type="ARBA" id="ARBA00022475"/>
    </source>
</evidence>
<organism evidence="8 9">
    <name type="scientific">Pseudoalteromonas rubra</name>
    <dbReference type="NCBI Taxonomy" id="43658"/>
    <lineage>
        <taxon>Bacteria</taxon>
        <taxon>Pseudomonadati</taxon>
        <taxon>Pseudomonadota</taxon>
        <taxon>Gammaproteobacteria</taxon>
        <taxon>Alteromonadales</taxon>
        <taxon>Pseudoalteromonadaceae</taxon>
        <taxon>Pseudoalteromonas</taxon>
    </lineage>
</organism>
<comment type="similarity">
    <text evidence="6 7">Belongs to the FliO/MopB family.</text>
</comment>
<keyword evidence="9" id="KW-1185">Reference proteome</keyword>
<gene>
    <name evidence="8" type="ORF">TW77_05215</name>
</gene>
<dbReference type="InterPro" id="IPR022781">
    <property type="entry name" value="Flagellar_biosynth_FliO"/>
</dbReference>
<feature type="transmembrane region" description="Helical" evidence="7">
    <location>
        <begin position="22"/>
        <end position="43"/>
    </location>
</feature>
<keyword evidence="8" id="KW-0969">Cilium</keyword>
<accession>A0A0F4QWC7</accession>
<keyword evidence="3 7" id="KW-1133">Transmembrane helix</keyword>
<dbReference type="GO" id="GO:0005886">
    <property type="term" value="C:plasma membrane"/>
    <property type="evidence" value="ECO:0007669"/>
    <property type="project" value="UniProtKB-SubCell"/>
</dbReference>
<evidence type="ECO:0000313" key="8">
    <source>
        <dbReference type="EMBL" id="KJZ11634.1"/>
    </source>
</evidence>
<sequence length="123" mass="13281">MSVLMFSSVAAVQPPSGLSSELLSVGLSLALVVLAIIGLALLVKRFNPNLGNSQDFKVIRSLPLGSKERLLVIEIDDKQHLLGVTPHSINYLYQLESPLEVTPTAPFAKELSRLMSGANNNKK</sequence>
<keyword evidence="5 7" id="KW-0975">Bacterial flagellum</keyword>
<evidence type="ECO:0000256" key="2">
    <source>
        <dbReference type="ARBA" id="ARBA00022692"/>
    </source>
</evidence>
<keyword evidence="8" id="KW-0282">Flagellum</keyword>
<dbReference type="PANTHER" id="PTHR38766">
    <property type="entry name" value="FLAGELLAR PROTEIN FLIO"/>
    <property type="match status" value="1"/>
</dbReference>
<dbReference type="NCBIfam" id="TIGR03500">
    <property type="entry name" value="FliO_TIGR"/>
    <property type="match status" value="1"/>
</dbReference>
<comment type="subcellular location">
    <subcellularLocation>
        <location evidence="7">Cell membrane</location>
    </subcellularLocation>
    <subcellularLocation>
        <location evidence="7">Bacterial flagellum basal body</location>
    </subcellularLocation>
</comment>
<dbReference type="AlphaFoldDB" id="A0A0F4QWC7"/>
<evidence type="ECO:0000313" key="9">
    <source>
        <dbReference type="Proteomes" id="UP000033452"/>
    </source>
</evidence>
<keyword evidence="8" id="KW-0966">Cell projection</keyword>
<dbReference type="GO" id="GO:0009425">
    <property type="term" value="C:bacterial-type flagellum basal body"/>
    <property type="evidence" value="ECO:0007669"/>
    <property type="project" value="UniProtKB-SubCell"/>
</dbReference>
<keyword evidence="4 7" id="KW-0472">Membrane</keyword>
<dbReference type="InterPro" id="IPR052205">
    <property type="entry name" value="FliO/MopB"/>
</dbReference>
<dbReference type="GO" id="GO:0044781">
    <property type="term" value="P:bacterial-type flagellum organization"/>
    <property type="evidence" value="ECO:0007669"/>
    <property type="project" value="UniProtKB-UniRule"/>
</dbReference>
<dbReference type="Pfam" id="PF04347">
    <property type="entry name" value="FliO"/>
    <property type="match status" value="1"/>
</dbReference>
<dbReference type="PANTHER" id="PTHR38766:SF1">
    <property type="entry name" value="FLAGELLAR PROTEIN FLIO"/>
    <property type="match status" value="1"/>
</dbReference>
<comment type="caution">
    <text evidence="8">The sequence shown here is derived from an EMBL/GenBank/DDBJ whole genome shotgun (WGS) entry which is preliminary data.</text>
</comment>
<name>A0A0F4QWC7_9GAMM</name>
<dbReference type="RefSeq" id="WP_046003909.1">
    <property type="nucleotide sequence ID" value="NZ_JXYA01000009.1"/>
</dbReference>
<dbReference type="EMBL" id="JXYA01000009">
    <property type="protein sequence ID" value="KJZ11634.1"/>
    <property type="molecule type" value="Genomic_DNA"/>
</dbReference>
<protein>
    <recommendedName>
        <fullName evidence="7">Flagellar protein</fullName>
    </recommendedName>
</protein>
<dbReference type="Proteomes" id="UP000033452">
    <property type="component" value="Unassembled WGS sequence"/>
</dbReference>
<proteinExistence type="inferred from homology"/>
<keyword evidence="1 7" id="KW-1003">Cell membrane</keyword>
<keyword evidence="2 7" id="KW-0812">Transmembrane</keyword>
<evidence type="ECO:0000256" key="3">
    <source>
        <dbReference type="ARBA" id="ARBA00022989"/>
    </source>
</evidence>
<evidence type="ECO:0000256" key="7">
    <source>
        <dbReference type="RuleBase" id="RU362064"/>
    </source>
</evidence>
<reference evidence="8 9" key="1">
    <citation type="journal article" date="2015" name="BMC Genomics">
        <title>Genome mining reveals unlocked bioactive potential of marine Gram-negative bacteria.</title>
        <authorList>
            <person name="Machado H."/>
            <person name="Sonnenschein E.C."/>
            <person name="Melchiorsen J."/>
            <person name="Gram L."/>
        </authorList>
    </citation>
    <scope>NUCLEOTIDE SEQUENCE [LARGE SCALE GENOMIC DNA]</scope>
    <source>
        <strain evidence="8 9">S2471</strain>
    </source>
</reference>
<dbReference type="PATRIC" id="fig|43658.5.peg.1088"/>
<evidence type="ECO:0000256" key="6">
    <source>
        <dbReference type="ARBA" id="ARBA00037937"/>
    </source>
</evidence>